<dbReference type="PANTHER" id="PTHR31901">
    <property type="entry name" value="GH3 DOMAIN-CONTAINING PROTEIN"/>
    <property type="match status" value="1"/>
</dbReference>
<dbReference type="GO" id="GO:0016881">
    <property type="term" value="F:acid-amino acid ligase activity"/>
    <property type="evidence" value="ECO:0007669"/>
    <property type="project" value="TreeGrafter"/>
</dbReference>
<gene>
    <name evidence="3" type="ORF">CLW00_112116</name>
</gene>
<accession>A0A2T0WFT8</accession>
<evidence type="ECO:0000259" key="1">
    <source>
        <dbReference type="Pfam" id="PF23571"/>
    </source>
</evidence>
<evidence type="ECO:0000259" key="2">
    <source>
        <dbReference type="Pfam" id="PF23572"/>
    </source>
</evidence>
<dbReference type="InterPro" id="IPR004993">
    <property type="entry name" value="GH3"/>
</dbReference>
<reference evidence="3 4" key="1">
    <citation type="submission" date="2018-03" db="EMBL/GenBank/DDBJ databases">
        <title>Genomic Encyclopedia of Archaeal and Bacterial Type Strains, Phase II (KMG-II): from individual species to whole genera.</title>
        <authorList>
            <person name="Goeker M."/>
        </authorList>
    </citation>
    <scope>NUCLEOTIDE SEQUENCE [LARGE SCALE GENOMIC DNA]</scope>
    <source>
        <strain evidence="3 4">DSM 27929</strain>
    </source>
</reference>
<dbReference type="Proteomes" id="UP000238157">
    <property type="component" value="Unassembled WGS sequence"/>
</dbReference>
<dbReference type="Pfam" id="PF23572">
    <property type="entry name" value="GH3_C"/>
    <property type="match status" value="1"/>
</dbReference>
<feature type="domain" description="GH3 C-terminal" evidence="2">
    <location>
        <begin position="388"/>
        <end position="495"/>
    </location>
</feature>
<sequence>MAIIGEIIKKAVETADKIFTNSDHTEAQKEVLSELLNTAKKTAFGKYYEFDKLLENDDPREAFAEMVPYYSYDQLRERWWQRVIDGAPDITWPGKAEFFAVSSGTTSAKKHIPVTDEMIKAIRKAGLQQIKALADFDLPADFYEKEILMFGSSTNLEEVNGHLEGEISGISASQIPFWFEGVYRPGKEISSIHDWDERVEALAKEAPNWDIGGISGIPSWIELMMKKVIAYHGVESIHDVWPNFQVYTSGGVAFEPYRKAFEKITSKPITVIDTYLASEGYVATQIRKDSDSMALITDNGIYFEFVPFEPDNMDAEGSVKQGVKALTIEEVEENVDYVLVITTVSGAWRYMIGDTIAFTEKAKAEIKITGRTKHFLNVVGSHLSVIQMNKAMGELDEEFGCDIKEFTVAAVEEDGAYKHAWYLGMEGKVDFDEEKIAQKLDEILQGNNKNYRVARSKALKGVRVKVIPASYFQKWTEETKQKGGQVKIAKVMKEEDFKEWEEYIGKLKG</sequence>
<dbReference type="InterPro" id="IPR055377">
    <property type="entry name" value="GH3_M"/>
</dbReference>
<dbReference type="RefSeq" id="WP_106135061.1">
    <property type="nucleotide sequence ID" value="NZ_PVTR01000012.1"/>
</dbReference>
<dbReference type="OrthoDB" id="5678283at2"/>
<dbReference type="GO" id="GO:0005737">
    <property type="term" value="C:cytoplasm"/>
    <property type="evidence" value="ECO:0007669"/>
    <property type="project" value="TreeGrafter"/>
</dbReference>
<dbReference type="Pfam" id="PF23571">
    <property type="entry name" value="GH3_M"/>
    <property type="match status" value="1"/>
</dbReference>
<evidence type="ECO:0000313" key="4">
    <source>
        <dbReference type="Proteomes" id="UP000238157"/>
    </source>
</evidence>
<dbReference type="InterPro" id="IPR055378">
    <property type="entry name" value="GH3_C"/>
</dbReference>
<proteinExistence type="predicted"/>
<dbReference type="Pfam" id="PF03321">
    <property type="entry name" value="GH3"/>
    <property type="match status" value="1"/>
</dbReference>
<evidence type="ECO:0000313" key="3">
    <source>
        <dbReference type="EMBL" id="PRY85535.1"/>
    </source>
</evidence>
<dbReference type="AlphaFoldDB" id="A0A2T0WFT8"/>
<keyword evidence="4" id="KW-1185">Reference proteome</keyword>
<protein>
    <submittedName>
        <fullName evidence="3">GH3 auxin-responsive promoter</fullName>
    </submittedName>
</protein>
<feature type="domain" description="GH3 middle" evidence="1">
    <location>
        <begin position="295"/>
        <end position="361"/>
    </location>
</feature>
<name>A0A2T0WFT8_9BACT</name>
<organism evidence="3 4">
    <name type="scientific">Mongoliibacter ruber</name>
    <dbReference type="NCBI Taxonomy" id="1750599"/>
    <lineage>
        <taxon>Bacteria</taxon>
        <taxon>Pseudomonadati</taxon>
        <taxon>Bacteroidota</taxon>
        <taxon>Cytophagia</taxon>
        <taxon>Cytophagales</taxon>
        <taxon>Cyclobacteriaceae</taxon>
        <taxon>Mongoliibacter</taxon>
    </lineage>
</organism>
<dbReference type="EMBL" id="PVTR01000012">
    <property type="protein sequence ID" value="PRY85535.1"/>
    <property type="molecule type" value="Genomic_DNA"/>
</dbReference>
<comment type="caution">
    <text evidence="3">The sequence shown here is derived from an EMBL/GenBank/DDBJ whole genome shotgun (WGS) entry which is preliminary data.</text>
</comment>
<dbReference type="PANTHER" id="PTHR31901:SF9">
    <property type="entry name" value="GH3 DOMAIN-CONTAINING PROTEIN"/>
    <property type="match status" value="1"/>
</dbReference>